<keyword evidence="1" id="KW-0472">Membrane</keyword>
<evidence type="ECO:0000313" key="2">
    <source>
        <dbReference type="EMBL" id="MCH7320959.1"/>
    </source>
</evidence>
<keyword evidence="1" id="KW-1133">Transmembrane helix</keyword>
<reference evidence="2 3" key="1">
    <citation type="submission" date="2022-03" db="EMBL/GenBank/DDBJ databases">
        <authorList>
            <person name="Jo J.-H."/>
            <person name="Im W.-T."/>
        </authorList>
    </citation>
    <scope>NUCLEOTIDE SEQUENCE [LARGE SCALE GENOMIC DNA]</scope>
    <source>
        <strain evidence="2 3">MA9</strain>
    </source>
</reference>
<accession>A0ABS9U9E9</accession>
<name>A0ABS9U9E9_9BACL</name>
<feature type="transmembrane region" description="Helical" evidence="1">
    <location>
        <begin position="6"/>
        <end position="25"/>
    </location>
</feature>
<evidence type="ECO:0000313" key="3">
    <source>
        <dbReference type="Proteomes" id="UP001316087"/>
    </source>
</evidence>
<sequence length="124" mass="14251">MIFGSLFYNFWGALFSFTVYFIWAIRDPYAMPWPTIGIAAVAALIGFIAMFAVRYFVGYIFYTPEDVVHNETEIINDGAFVEEDGNKQFIPQNNRTTAEFEEENTEEIAQVVRSMLHGEEVVSR</sequence>
<gene>
    <name evidence="2" type="ORF">LZ480_03570</name>
</gene>
<keyword evidence="1" id="KW-0812">Transmembrane</keyword>
<protein>
    <submittedName>
        <fullName evidence="2">Multidrug transporter</fullName>
    </submittedName>
</protein>
<organism evidence="2 3">
    <name type="scientific">Solibacillus palustris</name>
    <dbReference type="NCBI Taxonomy" id="2908203"/>
    <lineage>
        <taxon>Bacteria</taxon>
        <taxon>Bacillati</taxon>
        <taxon>Bacillota</taxon>
        <taxon>Bacilli</taxon>
        <taxon>Bacillales</taxon>
        <taxon>Caryophanaceae</taxon>
        <taxon>Solibacillus</taxon>
    </lineage>
</organism>
<feature type="transmembrane region" description="Helical" evidence="1">
    <location>
        <begin position="37"/>
        <end position="62"/>
    </location>
</feature>
<dbReference type="EMBL" id="JAKZFC010000001">
    <property type="protein sequence ID" value="MCH7320959.1"/>
    <property type="molecule type" value="Genomic_DNA"/>
</dbReference>
<proteinExistence type="predicted"/>
<keyword evidence="3" id="KW-1185">Reference proteome</keyword>
<comment type="caution">
    <text evidence="2">The sequence shown here is derived from an EMBL/GenBank/DDBJ whole genome shotgun (WGS) entry which is preliminary data.</text>
</comment>
<dbReference type="Proteomes" id="UP001316087">
    <property type="component" value="Unassembled WGS sequence"/>
</dbReference>
<dbReference type="RefSeq" id="WP_241368005.1">
    <property type="nucleotide sequence ID" value="NZ_JAKZFC010000001.1"/>
</dbReference>
<evidence type="ECO:0000256" key="1">
    <source>
        <dbReference type="SAM" id="Phobius"/>
    </source>
</evidence>